<sequence length="189" mass="21780">MKSFITLLMLFAFTISFAAPKDNLEKQKITKHENVFKADASIDSIAISAEFLQVTEADRQNRNNHYHSKGFRFYQVPDSRFFSGIKESRFSKNYNTNYQDYGKATNNKVEICYRKDFQTGRKYTSGMLLRGIQENYTVTGKNYNATKRDHNFKGKLGNGSSDQNTQLGNATNLDWRNLHSINSNQNIQS</sequence>
<protein>
    <submittedName>
        <fullName evidence="2">Uncharacterized protein</fullName>
    </submittedName>
</protein>
<reference evidence="2 3" key="1">
    <citation type="journal article" date="2014" name="Int. J. Syst. Evol. Microbiol.">
        <title>Complete genome sequence of Corynebacterium casei LMG S-19264T (=DSM 44701T), isolated from a smear-ripened cheese.</title>
        <authorList>
            <consortium name="US DOE Joint Genome Institute (JGI-PGF)"/>
            <person name="Walter F."/>
            <person name="Albersmeier A."/>
            <person name="Kalinowski J."/>
            <person name="Ruckert C."/>
        </authorList>
    </citation>
    <scope>NUCLEOTIDE SEQUENCE [LARGE SCALE GENOMIC DNA]</scope>
    <source>
        <strain evidence="2 3">CECT 8670</strain>
    </source>
</reference>
<evidence type="ECO:0000256" key="1">
    <source>
        <dbReference type="SAM" id="SignalP"/>
    </source>
</evidence>
<dbReference type="RefSeq" id="WP_261972822.1">
    <property type="nucleotide sequence ID" value="NZ_CP103460.1"/>
</dbReference>
<dbReference type="AlphaFoldDB" id="A0AAJ1VKL3"/>
<accession>A0AAJ1VKL3</accession>
<comment type="caution">
    <text evidence="2">The sequence shown here is derived from an EMBL/GenBank/DDBJ whole genome shotgun (WGS) entry which is preliminary data.</text>
</comment>
<proteinExistence type="predicted"/>
<organism evidence="2 3">
    <name type="scientific">Polaribacter sejongensis</name>
    <dbReference type="NCBI Taxonomy" id="985043"/>
    <lineage>
        <taxon>Bacteria</taxon>
        <taxon>Pseudomonadati</taxon>
        <taxon>Bacteroidota</taxon>
        <taxon>Flavobacteriia</taxon>
        <taxon>Flavobacteriales</taxon>
        <taxon>Flavobacteriaceae</taxon>
    </lineage>
</organism>
<evidence type="ECO:0000313" key="2">
    <source>
        <dbReference type="EMBL" id="MDN3621342.1"/>
    </source>
</evidence>
<dbReference type="EMBL" id="JAUFQH010000022">
    <property type="protein sequence ID" value="MDN3621342.1"/>
    <property type="molecule type" value="Genomic_DNA"/>
</dbReference>
<evidence type="ECO:0000313" key="3">
    <source>
        <dbReference type="Proteomes" id="UP001228636"/>
    </source>
</evidence>
<dbReference type="Proteomes" id="UP001228636">
    <property type="component" value="Unassembled WGS sequence"/>
</dbReference>
<feature type="chain" id="PRO_5042504081" evidence="1">
    <location>
        <begin position="19"/>
        <end position="189"/>
    </location>
</feature>
<gene>
    <name evidence="2" type="ORF">QWY81_17880</name>
</gene>
<feature type="signal peptide" evidence="1">
    <location>
        <begin position="1"/>
        <end position="18"/>
    </location>
</feature>
<keyword evidence="1" id="KW-0732">Signal</keyword>
<name>A0AAJ1VKL3_9FLAO</name>